<comment type="caution">
    <text evidence="2">The sequence shown here is derived from an EMBL/GenBank/DDBJ whole genome shotgun (WGS) entry which is preliminary data.</text>
</comment>
<keyword evidence="1" id="KW-0732">Signal</keyword>
<evidence type="ECO:0000313" key="2">
    <source>
        <dbReference type="EMBL" id="MBG0740446.1"/>
    </source>
</evidence>
<proteinExistence type="predicted"/>
<accession>A0A931CT57</accession>
<evidence type="ECO:0000313" key="3">
    <source>
        <dbReference type="Proteomes" id="UP000655366"/>
    </source>
</evidence>
<feature type="chain" id="PRO_5037095227" evidence="1">
    <location>
        <begin position="35"/>
        <end position="86"/>
    </location>
</feature>
<sequence>MSTGKPRRYIVRGAKIAAGTMIAAATLAASTAFSATGTTTSPTAAASSRIDGVHADLARAVALRQVTQEQAGRFEQQLIRRIQSDA</sequence>
<dbReference type="Proteomes" id="UP000655366">
    <property type="component" value="Unassembled WGS sequence"/>
</dbReference>
<reference evidence="2 3" key="1">
    <citation type="submission" date="2020-11" db="EMBL/GenBank/DDBJ databases">
        <title>Arthrobacter antarcticus sp. nov., isolated from Antarctic Soil.</title>
        <authorList>
            <person name="Li J."/>
        </authorList>
    </citation>
    <scope>NUCLEOTIDE SEQUENCE [LARGE SCALE GENOMIC DNA]</scope>
    <source>
        <strain evidence="2 3">Z1-20</strain>
    </source>
</reference>
<gene>
    <name evidence="2" type="ORF">IV500_13745</name>
</gene>
<feature type="signal peptide" evidence="1">
    <location>
        <begin position="1"/>
        <end position="34"/>
    </location>
</feature>
<organism evidence="2 3">
    <name type="scientific">Arthrobacter terrae</name>
    <dbReference type="NCBI Taxonomy" id="2935737"/>
    <lineage>
        <taxon>Bacteria</taxon>
        <taxon>Bacillati</taxon>
        <taxon>Actinomycetota</taxon>
        <taxon>Actinomycetes</taxon>
        <taxon>Micrococcales</taxon>
        <taxon>Micrococcaceae</taxon>
        <taxon>Arthrobacter</taxon>
    </lineage>
</organism>
<dbReference type="AlphaFoldDB" id="A0A931CT57"/>
<name>A0A931CT57_9MICC</name>
<evidence type="ECO:0000256" key="1">
    <source>
        <dbReference type="SAM" id="SignalP"/>
    </source>
</evidence>
<dbReference type="RefSeq" id="WP_196397377.1">
    <property type="nucleotide sequence ID" value="NZ_JADNYM010000017.1"/>
</dbReference>
<protein>
    <submittedName>
        <fullName evidence="2">Uncharacterized protein</fullName>
    </submittedName>
</protein>
<dbReference type="EMBL" id="JADNYM010000017">
    <property type="protein sequence ID" value="MBG0740446.1"/>
    <property type="molecule type" value="Genomic_DNA"/>
</dbReference>
<keyword evidence="3" id="KW-1185">Reference proteome</keyword>